<gene>
    <name evidence="4" type="ORF">SU7_1754</name>
</gene>
<sequence length="1067" mass="122375">MSGSFWKFGQDFSTQSPLSKVLNRAFIKIDGNTAGEVQGKTDASVTDESLESNSFRSDDEEELECELPNTEEEYKNYKPNLYLLDDLLDDEELYTELMCSNFKLLIYLKYPEVLSKLIDYVRNNTILDFSIDRVILEGSDLVYDKDKDTTEDLEHDRKGIESRDVIFDKKEQDHDDREEIEDEEDDNASEDTRVTLPPEMEEHDDIRRARIAAEVLSADVWPISSALIENEDLLTKLWSILSHPAPLSIEASTYFMKINERLLDMDMDGIIEFILKMEHIVNDFLTHIDNPPLMDFLLKVISTDKPEVSNGIIQMFKRQNLVSKLVHLLDPKFDSSTQSAAGDFLKALVTISGNCPNEITSSIGPNELTRQLVSPNMMKQLMDIMIKGGTSLNNGVGIIIELIRKNNSDYDTIQANYTTIKTHPPTDRDPIYLGYLVKLFSDRMPEFNKVLTEKKISPLKTSYGTIEPLGFERFKICELIAELLHCSNMTLLNESNGYSIVRERDAERERIFNAENHANSNDYNEPKEDEDGNKDDVDKEEDDNANQLESAGTSIDGEEVIDKLNSLQIETNKVDQRIRNEEEDGLAPDFNSAHLQDEENENPYEPQYSDVILDSSSVEKEFRVSPNIGDQLKIALQDTRVIDTMLEMFFHFRWNNFLHNVVYDVIQQIFNGPLKIGYNRFLLSDLLTNIHLTDMIINGNNECIKYEEAHNSRLGYMGHLTLIAEEITKFTAYIEEMNISFENTEVMDSLFESKWIKYTEDVLEDLKEKYNAILGDIAEEGDILDDEEDGAIYDKAAQPGSTVDDYINDIMQMGNVRGQREEDDDDDDDEAEEYDSFDEDESQGYCEENSIKKTTSDPAIDEHDQSQLYYEYVSEDGTKTRLNFNPGLDSTEHDSEELDNDNKIPLKLKRSFTDACKSEIIIQDTIVHTEEENGFQMCRELNDDWESSPSNSLPKRASPSKNGMNSPVYRHQFELHSPSDENSSYRGKMSSADDNDFEIEEYDELSDDSDDSDEDYDNCEDEEDLNGGTSGAYALCRSKSKDKISWDEEEQARLMGVVKFNSEHYRD</sequence>
<dbReference type="Proteomes" id="UP000006968">
    <property type="component" value="Chromosome X"/>
</dbReference>
<name>J8Q6D0_SACAR</name>
<feature type="compositionally biased region" description="Acidic residues" evidence="3">
    <location>
        <begin position="178"/>
        <end position="189"/>
    </location>
</feature>
<feature type="region of interest" description="Disordered" evidence="3">
    <location>
        <begin position="514"/>
        <end position="559"/>
    </location>
</feature>
<feature type="region of interest" description="Disordered" evidence="3">
    <location>
        <begin position="817"/>
        <end position="863"/>
    </location>
</feature>
<dbReference type="GO" id="GO:0005634">
    <property type="term" value="C:nucleus"/>
    <property type="evidence" value="ECO:0007669"/>
    <property type="project" value="TreeGrafter"/>
</dbReference>
<organism evidence="4 5">
    <name type="scientific">Saccharomyces arboricola (strain H-6 / AS 2.3317 / CBS 10644)</name>
    <name type="common">Yeast</name>
    <dbReference type="NCBI Taxonomy" id="1160507"/>
    <lineage>
        <taxon>Eukaryota</taxon>
        <taxon>Fungi</taxon>
        <taxon>Dikarya</taxon>
        <taxon>Ascomycota</taxon>
        <taxon>Saccharomycotina</taxon>
        <taxon>Saccharomycetes</taxon>
        <taxon>Saccharomycetales</taxon>
        <taxon>Saccharomycetaceae</taxon>
        <taxon>Saccharomyces</taxon>
    </lineage>
</organism>
<keyword evidence="2" id="KW-0131">Cell cycle</keyword>
<feature type="compositionally biased region" description="Basic and acidic residues" evidence="3">
    <location>
        <begin position="849"/>
        <end position="863"/>
    </location>
</feature>
<accession>J8Q6D0</accession>
<feature type="region of interest" description="Disordered" evidence="3">
    <location>
        <begin position="171"/>
        <end position="196"/>
    </location>
</feature>
<comment type="caution">
    <text evidence="4">The sequence shown here is derived from an EMBL/GenBank/DDBJ whole genome shotgun (WGS) entry which is preliminary data.</text>
</comment>
<evidence type="ECO:0000256" key="3">
    <source>
        <dbReference type="SAM" id="MobiDB-lite"/>
    </source>
</evidence>
<dbReference type="HOGENOM" id="CLU_003676_2_0_1"/>
<dbReference type="GO" id="GO:0019888">
    <property type="term" value="F:protein phosphatase regulator activity"/>
    <property type="evidence" value="ECO:0007669"/>
    <property type="project" value="TreeGrafter"/>
</dbReference>
<feature type="compositionally biased region" description="Acidic residues" evidence="3">
    <location>
        <begin position="993"/>
        <end position="1025"/>
    </location>
</feature>
<reference evidence="4 5" key="1">
    <citation type="journal article" date="2013" name="BMC Genomics">
        <title>High quality de novo sequencing and assembly of the Saccharomyces arboricolus genome.</title>
        <authorList>
            <person name="Liti G."/>
            <person name="Nguyen Ba A.N."/>
            <person name="Blythe M."/>
            <person name="Mueller C.A."/>
            <person name="Bergstroem A."/>
            <person name="Cubillos F.A."/>
            <person name="Dafhnis-Calas F."/>
            <person name="Khoshraftar S."/>
            <person name="Malla S."/>
            <person name="Mehta N."/>
            <person name="Siow C.C."/>
            <person name="Warringer J."/>
            <person name="Moses A.M."/>
            <person name="Louis E.J."/>
            <person name="Nieduszynski C.A."/>
        </authorList>
    </citation>
    <scope>NUCLEOTIDE SEQUENCE [LARGE SCALE GENOMIC DNA]</scope>
    <source>
        <strain evidence="5">H-6 / AS 2.3317 / CBS 10644</strain>
    </source>
</reference>
<dbReference type="InterPro" id="IPR007587">
    <property type="entry name" value="SAPS"/>
</dbReference>
<keyword evidence="5" id="KW-1185">Reference proteome</keyword>
<dbReference type="PANTHER" id="PTHR12634">
    <property type="entry name" value="SIT4 YEAST -ASSOCIATING PROTEIN-RELATED"/>
    <property type="match status" value="1"/>
</dbReference>
<comment type="similarity">
    <text evidence="1">Belongs to the SAPS family.</text>
</comment>
<protein>
    <submittedName>
        <fullName evidence="4">Sap185p</fullName>
    </submittedName>
</protein>
<evidence type="ECO:0000256" key="1">
    <source>
        <dbReference type="ARBA" id="ARBA00006180"/>
    </source>
</evidence>
<evidence type="ECO:0000256" key="2">
    <source>
        <dbReference type="ARBA" id="ARBA00023306"/>
    </source>
</evidence>
<evidence type="ECO:0000313" key="5">
    <source>
        <dbReference type="Proteomes" id="UP000006968"/>
    </source>
</evidence>
<feature type="region of interest" description="Disordered" evidence="3">
    <location>
        <begin position="938"/>
        <end position="1033"/>
    </location>
</feature>
<proteinExistence type="inferred from homology"/>
<evidence type="ECO:0000313" key="4">
    <source>
        <dbReference type="EMBL" id="EJS43139.1"/>
    </source>
</evidence>
<feature type="compositionally biased region" description="Acidic residues" evidence="3">
    <location>
        <begin position="527"/>
        <end position="544"/>
    </location>
</feature>
<dbReference type="GO" id="GO:0019903">
    <property type="term" value="F:protein phosphatase binding"/>
    <property type="evidence" value="ECO:0007669"/>
    <property type="project" value="InterPro"/>
</dbReference>
<dbReference type="EMBL" id="ALIE01000112">
    <property type="protein sequence ID" value="EJS43139.1"/>
    <property type="molecule type" value="Genomic_DNA"/>
</dbReference>
<dbReference type="AlphaFoldDB" id="J8Q6D0"/>
<feature type="compositionally biased region" description="Polar residues" evidence="3">
    <location>
        <begin position="947"/>
        <end position="965"/>
    </location>
</feature>
<feature type="compositionally biased region" description="Acidic residues" evidence="3">
    <location>
        <begin position="821"/>
        <end position="842"/>
    </location>
</feature>
<dbReference type="PANTHER" id="PTHR12634:SF8">
    <property type="entry name" value="FIERY MOUNTAIN, ISOFORM D"/>
    <property type="match status" value="1"/>
</dbReference>
<dbReference type="GO" id="GO:0005829">
    <property type="term" value="C:cytosol"/>
    <property type="evidence" value="ECO:0007669"/>
    <property type="project" value="TreeGrafter"/>
</dbReference>
<dbReference type="OrthoDB" id="295029at2759"/>
<dbReference type="Pfam" id="PF04499">
    <property type="entry name" value="SAPS"/>
    <property type="match status" value="1"/>
</dbReference>